<gene>
    <name evidence="1" type="ORF">B0T26DRAFT_792512</name>
</gene>
<protein>
    <submittedName>
        <fullName evidence="1">Uncharacterized protein</fullName>
    </submittedName>
</protein>
<dbReference type="Proteomes" id="UP001172101">
    <property type="component" value="Unassembled WGS sequence"/>
</dbReference>
<evidence type="ECO:0000313" key="1">
    <source>
        <dbReference type="EMBL" id="KAK0703301.1"/>
    </source>
</evidence>
<comment type="caution">
    <text evidence="1">The sequence shown here is derived from an EMBL/GenBank/DDBJ whole genome shotgun (WGS) entry which is preliminary data.</text>
</comment>
<sequence length="204" mass="23126">VSSADRRRVYIACKPIFTGDKALVRREKIIRAVIRKNKPSLAKLLSELGADRLVATIKGLLEENFFVSEVPARAIYPDLFDTPLSPISEVYSPKPKSAKARPKSEEVVASHDVRELSKEPELYEELDEAELDEAELGEAVLDKAELYEELDKEPGLKDKMPWLYSSFLFYKAQHLIVTGAQQLLEECCFDFAAKWMPSVLERHG</sequence>
<keyword evidence="2" id="KW-1185">Reference proteome</keyword>
<dbReference type="AlphaFoldDB" id="A0AA39ZTE6"/>
<dbReference type="EMBL" id="JAUIRO010000008">
    <property type="protein sequence ID" value="KAK0703301.1"/>
    <property type="molecule type" value="Genomic_DNA"/>
</dbReference>
<organism evidence="1 2">
    <name type="scientific">Lasiosphaeria miniovina</name>
    <dbReference type="NCBI Taxonomy" id="1954250"/>
    <lineage>
        <taxon>Eukaryota</taxon>
        <taxon>Fungi</taxon>
        <taxon>Dikarya</taxon>
        <taxon>Ascomycota</taxon>
        <taxon>Pezizomycotina</taxon>
        <taxon>Sordariomycetes</taxon>
        <taxon>Sordariomycetidae</taxon>
        <taxon>Sordariales</taxon>
        <taxon>Lasiosphaeriaceae</taxon>
        <taxon>Lasiosphaeria</taxon>
    </lineage>
</organism>
<accession>A0AA39ZTE6</accession>
<proteinExistence type="predicted"/>
<reference evidence="1" key="1">
    <citation type="submission" date="2023-06" db="EMBL/GenBank/DDBJ databases">
        <title>Genome-scale phylogeny and comparative genomics of the fungal order Sordariales.</title>
        <authorList>
            <consortium name="Lawrence Berkeley National Laboratory"/>
            <person name="Hensen N."/>
            <person name="Bonometti L."/>
            <person name="Westerberg I."/>
            <person name="Brannstrom I.O."/>
            <person name="Guillou S."/>
            <person name="Cros-Aarteil S."/>
            <person name="Calhoun S."/>
            <person name="Haridas S."/>
            <person name="Kuo A."/>
            <person name="Mondo S."/>
            <person name="Pangilinan J."/>
            <person name="Riley R."/>
            <person name="LaButti K."/>
            <person name="Andreopoulos B."/>
            <person name="Lipzen A."/>
            <person name="Chen C."/>
            <person name="Yanf M."/>
            <person name="Daum C."/>
            <person name="Ng V."/>
            <person name="Clum A."/>
            <person name="Steindorff A."/>
            <person name="Ohm R."/>
            <person name="Martin F."/>
            <person name="Silar P."/>
            <person name="Natvig D."/>
            <person name="Lalanne C."/>
            <person name="Gautier V."/>
            <person name="Ament-velasquez S.L."/>
            <person name="Kruys A."/>
            <person name="Hutchinson M.I."/>
            <person name="Powell A.J."/>
            <person name="Barry K."/>
            <person name="Miller A.N."/>
            <person name="Grigoriev I.V."/>
            <person name="Debuchy R."/>
            <person name="Gladieux P."/>
            <person name="Thoren M.H."/>
            <person name="Johannesson H."/>
        </authorList>
    </citation>
    <scope>NUCLEOTIDE SEQUENCE</scope>
    <source>
        <strain evidence="1">SMH2392-1A</strain>
    </source>
</reference>
<feature type="non-terminal residue" evidence="1">
    <location>
        <position position="1"/>
    </location>
</feature>
<name>A0AA39ZTE6_9PEZI</name>
<dbReference type="GeneID" id="85330140"/>
<dbReference type="RefSeq" id="XP_060290160.1">
    <property type="nucleotide sequence ID" value="XM_060446870.1"/>
</dbReference>
<evidence type="ECO:0000313" key="2">
    <source>
        <dbReference type="Proteomes" id="UP001172101"/>
    </source>
</evidence>